<name>A0ABQ5CZX6_9ASTR</name>
<reference evidence="1" key="2">
    <citation type="submission" date="2022-01" db="EMBL/GenBank/DDBJ databases">
        <authorList>
            <person name="Yamashiro T."/>
            <person name="Shiraishi A."/>
            <person name="Satake H."/>
            <person name="Nakayama K."/>
        </authorList>
    </citation>
    <scope>NUCLEOTIDE SEQUENCE</scope>
</reference>
<accession>A0ABQ5CZX6</accession>
<proteinExistence type="predicted"/>
<sequence length="351" mass="39598">MILPAFVLFERNTMGSSKRVGEGRKAKNDEIDGVRANTSMPGKIRVSESEVLDKGYDRFQKILRSTQSDASSQTMKNLRTFEIDVKGGSSYDSRATFTSLSSSAASSNVIEKWFLHSFMLLKSDPPQQITYEDFNQNWGKWIWRIETSNGTWQCSSIMKVEDVVNWLAQVYGMIAGVEEDATGNATGDVADGVSNAAAEFALMGLSKADDMTCCSSSNHRNFFMPPSNNPDLDDTQFTYGSKFGKNMLHETIDPPTSHYFQHFHRPGYYNQLYMEWEDEELLLSPQQVVLGEFKGQKCNGDPRQLEISSINMENPHRKILIKHEKNLIQVLKIHTDDNVADLLTKAFDGLV</sequence>
<keyword evidence="2" id="KW-1185">Reference proteome</keyword>
<dbReference type="EMBL" id="BQNB010014624">
    <property type="protein sequence ID" value="GJT30419.1"/>
    <property type="molecule type" value="Genomic_DNA"/>
</dbReference>
<evidence type="ECO:0000313" key="1">
    <source>
        <dbReference type="EMBL" id="GJT30419.1"/>
    </source>
</evidence>
<dbReference type="Proteomes" id="UP001151760">
    <property type="component" value="Unassembled WGS sequence"/>
</dbReference>
<organism evidence="1 2">
    <name type="scientific">Tanacetum coccineum</name>
    <dbReference type="NCBI Taxonomy" id="301880"/>
    <lineage>
        <taxon>Eukaryota</taxon>
        <taxon>Viridiplantae</taxon>
        <taxon>Streptophyta</taxon>
        <taxon>Embryophyta</taxon>
        <taxon>Tracheophyta</taxon>
        <taxon>Spermatophyta</taxon>
        <taxon>Magnoliopsida</taxon>
        <taxon>eudicotyledons</taxon>
        <taxon>Gunneridae</taxon>
        <taxon>Pentapetalae</taxon>
        <taxon>asterids</taxon>
        <taxon>campanulids</taxon>
        <taxon>Asterales</taxon>
        <taxon>Asteraceae</taxon>
        <taxon>Asteroideae</taxon>
        <taxon>Anthemideae</taxon>
        <taxon>Anthemidinae</taxon>
        <taxon>Tanacetum</taxon>
    </lineage>
</organism>
<protein>
    <submittedName>
        <fullName evidence="1">Uncharacterized protein</fullName>
    </submittedName>
</protein>
<gene>
    <name evidence="1" type="ORF">Tco_0910694</name>
</gene>
<comment type="caution">
    <text evidence="1">The sequence shown here is derived from an EMBL/GenBank/DDBJ whole genome shotgun (WGS) entry which is preliminary data.</text>
</comment>
<evidence type="ECO:0000313" key="2">
    <source>
        <dbReference type="Proteomes" id="UP001151760"/>
    </source>
</evidence>
<reference evidence="1" key="1">
    <citation type="journal article" date="2022" name="Int. J. Mol. Sci.">
        <title>Draft Genome of Tanacetum Coccineum: Genomic Comparison of Closely Related Tanacetum-Family Plants.</title>
        <authorList>
            <person name="Yamashiro T."/>
            <person name="Shiraishi A."/>
            <person name="Nakayama K."/>
            <person name="Satake H."/>
        </authorList>
    </citation>
    <scope>NUCLEOTIDE SEQUENCE</scope>
</reference>